<accession>A0ABR7I854</accession>
<dbReference type="Gene3D" id="3.30.300.30">
    <property type="match status" value="1"/>
</dbReference>
<comment type="caution">
    <text evidence="6">The sequence shown here is derived from an EMBL/GenBank/DDBJ whole genome shotgun (WGS) entry which is preliminary data.</text>
</comment>
<evidence type="ECO:0000256" key="2">
    <source>
        <dbReference type="ARBA" id="ARBA00023136"/>
    </source>
</evidence>
<dbReference type="EMBL" id="JACOQH010000002">
    <property type="protein sequence ID" value="MBC5753055.1"/>
    <property type="molecule type" value="Genomic_DNA"/>
</dbReference>
<keyword evidence="7" id="KW-1185">Reference proteome</keyword>
<evidence type="ECO:0000259" key="5">
    <source>
        <dbReference type="Pfam" id="PF01514"/>
    </source>
</evidence>
<feature type="region of interest" description="Disordered" evidence="3">
    <location>
        <begin position="287"/>
        <end position="318"/>
    </location>
</feature>
<feature type="domain" description="Flagellar M-ring N-terminal" evidence="5">
    <location>
        <begin position="46"/>
        <end position="218"/>
    </location>
</feature>
<dbReference type="InterPro" id="IPR045851">
    <property type="entry name" value="AMP-bd_C_sf"/>
</dbReference>
<dbReference type="InterPro" id="IPR000067">
    <property type="entry name" value="FlgMring_FliF"/>
</dbReference>
<keyword evidence="2 4" id="KW-0472">Membrane</keyword>
<dbReference type="PANTHER" id="PTHR30046">
    <property type="entry name" value="FLAGELLAR M-RING PROTEIN"/>
    <property type="match status" value="1"/>
</dbReference>
<keyword evidence="4" id="KW-0812">Transmembrane</keyword>
<dbReference type="Pfam" id="PF01514">
    <property type="entry name" value="YscJ_FliF"/>
    <property type="match status" value="1"/>
</dbReference>
<name>A0ABR7I854_9FIRM</name>
<keyword evidence="4" id="KW-1133">Transmembrane helix</keyword>
<organism evidence="6 7">
    <name type="scientific">Roseburia yibonii</name>
    <dbReference type="NCBI Taxonomy" id="2763063"/>
    <lineage>
        <taxon>Bacteria</taxon>
        <taxon>Bacillati</taxon>
        <taxon>Bacillota</taxon>
        <taxon>Clostridia</taxon>
        <taxon>Lachnospirales</taxon>
        <taxon>Lachnospiraceae</taxon>
        <taxon>Roseburia</taxon>
    </lineage>
</organism>
<evidence type="ECO:0000256" key="3">
    <source>
        <dbReference type="SAM" id="MobiDB-lite"/>
    </source>
</evidence>
<sequence>MPERLKQIIDKIGDWWKRFSTKQKTLIVSIAAVVVVALIILGMVVSRPTMVTLITCDSATQASQVKDLLDGESIPYELSQDGLTFTVNKKDEANASILLGSNSIPSEGYSIDDAIDGSFSTTEADKTKKYQLYLESAFADKLETISNIETATVTLSIPEDDGTIISQGQDTYASVILKLNGEMTDDQAAGIAQYIATEVGNDDTDSILILDSDGNVLFSGGDSNSQTGNANSQLALTSKTENAVKSKVKDVVLGTDVYDNAEVGLNLVLDFDKTDVTDHEYYVADGQTQGYLDSESSYESESDGGAAATPGTDSNDDTTYVIQDNNTTHTTVSDYSKDYLPNERITTTTGSVGNIDYDQSSITVALTRYVVYNEDALKADGTLDGMTFDEYVAANSDRVKTDVDPDFYTMVSRATGISENNISIVAYDVPFFQYSENNGRTLTDYLQIALAVLILAMLGYVVFRSTRKEEAVEVEPELSVESLLETTKEAESEQLEDIGFNEKSETRLMIEKFVDENPEAVASLLRNWLNEEWN</sequence>
<dbReference type="NCBIfam" id="TIGR00206">
    <property type="entry name" value="fliF"/>
    <property type="match status" value="1"/>
</dbReference>
<evidence type="ECO:0000313" key="6">
    <source>
        <dbReference type="EMBL" id="MBC5753055.1"/>
    </source>
</evidence>
<feature type="transmembrane region" description="Helical" evidence="4">
    <location>
        <begin position="445"/>
        <end position="463"/>
    </location>
</feature>
<reference evidence="6 7" key="1">
    <citation type="submission" date="2020-08" db="EMBL/GenBank/DDBJ databases">
        <title>Genome public.</title>
        <authorList>
            <person name="Liu C."/>
            <person name="Sun Q."/>
        </authorList>
    </citation>
    <scope>NUCLEOTIDE SEQUENCE [LARGE SCALE GENOMIC DNA]</scope>
    <source>
        <strain evidence="6 7">BX0805</strain>
    </source>
</reference>
<keyword evidence="6" id="KW-0966">Cell projection</keyword>
<keyword evidence="6" id="KW-0282">Flagellum</keyword>
<dbReference type="InterPro" id="IPR006182">
    <property type="entry name" value="FliF_N_dom"/>
</dbReference>
<protein>
    <submittedName>
        <fullName evidence="6">Flagellar M-ring protein FliF</fullName>
    </submittedName>
</protein>
<dbReference type="PANTHER" id="PTHR30046:SF0">
    <property type="entry name" value="FLAGELLAR M-RING PROTEIN"/>
    <property type="match status" value="1"/>
</dbReference>
<feature type="transmembrane region" description="Helical" evidence="4">
    <location>
        <begin position="26"/>
        <end position="45"/>
    </location>
</feature>
<comment type="subcellular location">
    <subcellularLocation>
        <location evidence="1">Membrane</location>
    </subcellularLocation>
</comment>
<dbReference type="Proteomes" id="UP000621540">
    <property type="component" value="Unassembled WGS sequence"/>
</dbReference>
<gene>
    <name evidence="6" type="primary">fliF</name>
    <name evidence="6" type="ORF">H8Z76_03270</name>
</gene>
<proteinExistence type="predicted"/>
<keyword evidence="6" id="KW-0969">Cilium</keyword>
<evidence type="ECO:0000256" key="4">
    <source>
        <dbReference type="SAM" id="Phobius"/>
    </source>
</evidence>
<dbReference type="InterPro" id="IPR043427">
    <property type="entry name" value="YscJ/FliF"/>
</dbReference>
<evidence type="ECO:0000256" key="1">
    <source>
        <dbReference type="ARBA" id="ARBA00004370"/>
    </source>
</evidence>
<dbReference type="RefSeq" id="WP_147618144.1">
    <property type="nucleotide sequence ID" value="NZ_JACOQH010000002.1"/>
</dbReference>
<evidence type="ECO:0000313" key="7">
    <source>
        <dbReference type="Proteomes" id="UP000621540"/>
    </source>
</evidence>